<gene>
    <name evidence="2" type="ORF">GL300_02355</name>
</gene>
<evidence type="ECO:0000313" key="2">
    <source>
        <dbReference type="EMBL" id="MTH58047.1"/>
    </source>
</evidence>
<dbReference type="Pfam" id="PF11150">
    <property type="entry name" value="DUF2927"/>
    <property type="match status" value="1"/>
</dbReference>
<evidence type="ECO:0000313" key="3">
    <source>
        <dbReference type="Proteomes" id="UP000449846"/>
    </source>
</evidence>
<sequence length="328" mass="35992">MAVAFLSSCVETPPAPPPEPPISAEAPKRRPDRPVADQAALREARAQKARATNVAASVAADSPASRNMRDYLKGVEETLLSRGLLRTDDGSDIQLTPERLTDDFVLIALYDEYTRDGERLISRATPAPLRRWAQPVRLRIEFGDSVSSAQRARDRSDISSYAARLQAATGHSVSLGADTGNVTVLILNEDERRAIGPRLAALVPGIPDSDVAALSNLAPQNYCTVFAYSRGDMTTYDQAVVLIRSETPPRLRRSCIHEEVAQGLGLANDSRLVRPSLFNDDEEFAYLTHHDELLLKILYDPRLRPGMTEAEARPIVLEIARKLLATST</sequence>
<dbReference type="OrthoDB" id="3295600at2"/>
<dbReference type="EMBL" id="WMIG01000001">
    <property type="protein sequence ID" value="MTH58047.1"/>
    <property type="molecule type" value="Genomic_DNA"/>
</dbReference>
<dbReference type="AlphaFoldDB" id="A0A844HI77"/>
<evidence type="ECO:0000256" key="1">
    <source>
        <dbReference type="SAM" id="MobiDB-lite"/>
    </source>
</evidence>
<accession>A0A844HI77</accession>
<organism evidence="2 3">
    <name type="scientific">Paracoccus litorisediminis</name>
    <dbReference type="NCBI Taxonomy" id="2006130"/>
    <lineage>
        <taxon>Bacteria</taxon>
        <taxon>Pseudomonadati</taxon>
        <taxon>Pseudomonadota</taxon>
        <taxon>Alphaproteobacteria</taxon>
        <taxon>Rhodobacterales</taxon>
        <taxon>Paracoccaceae</taxon>
        <taxon>Paracoccus</taxon>
    </lineage>
</organism>
<keyword evidence="3" id="KW-1185">Reference proteome</keyword>
<name>A0A844HI77_9RHOB</name>
<protein>
    <submittedName>
        <fullName evidence="2">DUF2927 domain-containing protein</fullName>
    </submittedName>
</protein>
<comment type="caution">
    <text evidence="2">The sequence shown here is derived from an EMBL/GenBank/DDBJ whole genome shotgun (WGS) entry which is preliminary data.</text>
</comment>
<dbReference type="InterPro" id="IPR021323">
    <property type="entry name" value="DUF2927"/>
</dbReference>
<dbReference type="Proteomes" id="UP000449846">
    <property type="component" value="Unassembled WGS sequence"/>
</dbReference>
<feature type="region of interest" description="Disordered" evidence="1">
    <location>
        <begin position="1"/>
        <end position="44"/>
    </location>
</feature>
<reference evidence="2 3" key="1">
    <citation type="submission" date="2019-11" db="EMBL/GenBank/DDBJ databases">
        <authorList>
            <person name="Dong K."/>
        </authorList>
    </citation>
    <scope>NUCLEOTIDE SEQUENCE [LARGE SCALE GENOMIC DNA]</scope>
    <source>
        <strain evidence="2 3">NBRC 112902</strain>
    </source>
</reference>
<proteinExistence type="predicted"/>
<feature type="compositionally biased region" description="Basic and acidic residues" evidence="1">
    <location>
        <begin position="26"/>
        <end position="44"/>
    </location>
</feature>